<dbReference type="EMBL" id="JANPWB010000003">
    <property type="protein sequence ID" value="KAJ1198555.1"/>
    <property type="molecule type" value="Genomic_DNA"/>
</dbReference>
<dbReference type="EMBL" id="JANPWB010000003">
    <property type="protein sequence ID" value="KAJ1198554.1"/>
    <property type="molecule type" value="Genomic_DNA"/>
</dbReference>
<gene>
    <name evidence="1" type="ORF">NDU88_002393</name>
    <name evidence="2" type="ORF">NDU88_002394</name>
</gene>
<evidence type="ECO:0000313" key="1">
    <source>
        <dbReference type="EMBL" id="KAJ1198554.1"/>
    </source>
</evidence>
<accession>A0AAV7VD43</accession>
<name>A0AAV7VD43_PLEWA</name>
<protein>
    <submittedName>
        <fullName evidence="1">Uncharacterized protein</fullName>
    </submittedName>
</protein>
<reference evidence="1" key="1">
    <citation type="journal article" date="2022" name="bioRxiv">
        <title>Sequencing and chromosome-scale assembly of the giantPleurodeles waltlgenome.</title>
        <authorList>
            <person name="Brown T."/>
            <person name="Elewa A."/>
            <person name="Iarovenko S."/>
            <person name="Subramanian E."/>
            <person name="Araus A.J."/>
            <person name="Petzold A."/>
            <person name="Susuki M."/>
            <person name="Suzuki K.-i.T."/>
            <person name="Hayashi T."/>
            <person name="Toyoda A."/>
            <person name="Oliveira C."/>
            <person name="Osipova E."/>
            <person name="Leigh N.D."/>
            <person name="Simon A."/>
            <person name="Yun M.H."/>
        </authorList>
    </citation>
    <scope>NUCLEOTIDE SEQUENCE</scope>
    <source>
        <strain evidence="1">20211129_DDA</strain>
        <tissue evidence="1">Liver</tissue>
    </source>
</reference>
<organism evidence="1 3">
    <name type="scientific">Pleurodeles waltl</name>
    <name type="common">Iberian ribbed newt</name>
    <dbReference type="NCBI Taxonomy" id="8319"/>
    <lineage>
        <taxon>Eukaryota</taxon>
        <taxon>Metazoa</taxon>
        <taxon>Chordata</taxon>
        <taxon>Craniata</taxon>
        <taxon>Vertebrata</taxon>
        <taxon>Euteleostomi</taxon>
        <taxon>Amphibia</taxon>
        <taxon>Batrachia</taxon>
        <taxon>Caudata</taxon>
        <taxon>Salamandroidea</taxon>
        <taxon>Salamandridae</taxon>
        <taxon>Pleurodelinae</taxon>
        <taxon>Pleurodeles</taxon>
    </lineage>
</organism>
<sequence length="104" mass="11692">MLPYDYRKNRKRGRKRSSRNPVLTCLLLDIAGTPTPHCAPVDTGEVFTGGLNVVWGTLQIASSSGSNRPIAPDHQNKERTLLQVRRPSLNRRKRLCPCIQEALK</sequence>
<proteinExistence type="predicted"/>
<evidence type="ECO:0000313" key="3">
    <source>
        <dbReference type="Proteomes" id="UP001066276"/>
    </source>
</evidence>
<dbReference type="Proteomes" id="UP001066276">
    <property type="component" value="Chromosome 2_1"/>
</dbReference>
<comment type="caution">
    <text evidence="1">The sequence shown here is derived from an EMBL/GenBank/DDBJ whole genome shotgun (WGS) entry which is preliminary data.</text>
</comment>
<dbReference type="AlphaFoldDB" id="A0AAV7VD43"/>
<keyword evidence="3" id="KW-1185">Reference proteome</keyword>
<evidence type="ECO:0000313" key="2">
    <source>
        <dbReference type="EMBL" id="KAJ1198555.1"/>
    </source>
</evidence>